<proteinExistence type="predicted"/>
<dbReference type="AlphaFoldDB" id="A0AA37XHJ4"/>
<sequence>MSLLTSSTTPPTSPAPAGSPTSGSRRSALTGRALLEALPVALRKLDPRVMWRNPVMLVVEVGAVLTTLLTIAEPFLGGPRTRAARPCPVSSPASSAPGCGSR</sequence>
<dbReference type="EMBL" id="BSUM01000001">
    <property type="protein sequence ID" value="GMA33004.1"/>
    <property type="molecule type" value="Genomic_DNA"/>
</dbReference>
<evidence type="ECO:0000313" key="2">
    <source>
        <dbReference type="EMBL" id="GMA33004.1"/>
    </source>
</evidence>
<comment type="caution">
    <text evidence="2">The sequence shown here is derived from an EMBL/GenBank/DDBJ whole genome shotgun (WGS) entry which is preliminary data.</text>
</comment>
<protein>
    <submittedName>
        <fullName evidence="2">Uncharacterized protein</fullName>
    </submittedName>
</protein>
<feature type="compositionally biased region" description="Low complexity" evidence="1">
    <location>
        <begin position="1"/>
        <end position="24"/>
    </location>
</feature>
<gene>
    <name evidence="2" type="ORF">GCM10025875_29960</name>
</gene>
<reference evidence="2" key="1">
    <citation type="journal article" date="2014" name="Int. J. Syst. Evol. Microbiol.">
        <title>Complete genome sequence of Corynebacterium casei LMG S-19264T (=DSM 44701T), isolated from a smear-ripened cheese.</title>
        <authorList>
            <consortium name="US DOE Joint Genome Institute (JGI-PGF)"/>
            <person name="Walter F."/>
            <person name="Albersmeier A."/>
            <person name="Kalinowski J."/>
            <person name="Ruckert C."/>
        </authorList>
    </citation>
    <scope>NUCLEOTIDE SEQUENCE</scope>
    <source>
        <strain evidence="2">NBRC 112290</strain>
    </source>
</reference>
<dbReference type="Proteomes" id="UP001157161">
    <property type="component" value="Unassembled WGS sequence"/>
</dbReference>
<reference evidence="2" key="2">
    <citation type="submission" date="2023-02" db="EMBL/GenBank/DDBJ databases">
        <authorList>
            <person name="Sun Q."/>
            <person name="Mori K."/>
        </authorList>
    </citation>
    <scope>NUCLEOTIDE SEQUENCE</scope>
    <source>
        <strain evidence="2">NBRC 112290</strain>
    </source>
</reference>
<accession>A0AA37XHJ4</accession>
<organism evidence="2 3">
    <name type="scientific">Litorihabitans aurantiacus</name>
    <dbReference type="NCBI Taxonomy" id="1930061"/>
    <lineage>
        <taxon>Bacteria</taxon>
        <taxon>Bacillati</taxon>
        <taxon>Actinomycetota</taxon>
        <taxon>Actinomycetes</taxon>
        <taxon>Micrococcales</taxon>
        <taxon>Beutenbergiaceae</taxon>
        <taxon>Litorihabitans</taxon>
    </lineage>
</organism>
<feature type="compositionally biased region" description="Low complexity" evidence="1">
    <location>
        <begin position="84"/>
        <end position="102"/>
    </location>
</feature>
<evidence type="ECO:0000256" key="1">
    <source>
        <dbReference type="SAM" id="MobiDB-lite"/>
    </source>
</evidence>
<name>A0AA37XHJ4_9MICO</name>
<keyword evidence="3" id="KW-1185">Reference proteome</keyword>
<evidence type="ECO:0000313" key="3">
    <source>
        <dbReference type="Proteomes" id="UP001157161"/>
    </source>
</evidence>
<feature type="region of interest" description="Disordered" evidence="1">
    <location>
        <begin position="78"/>
        <end position="102"/>
    </location>
</feature>
<feature type="region of interest" description="Disordered" evidence="1">
    <location>
        <begin position="1"/>
        <end position="28"/>
    </location>
</feature>